<proteinExistence type="predicted"/>
<sequence length="132" mass="14467">MNDLNWFGKMILTIAFAVGFFGAQAIMSVADANTLSPQVNTCKPIMSDSTPLVYPYETSVVINPTADWGLNDMTFKKVVFLSLPHLYQGKPVCVLDTRADSASLLTCETVLGHGRKETIHALKDGLVLYQVK</sequence>
<evidence type="ECO:0000313" key="1">
    <source>
        <dbReference type="EMBL" id="NDU43493.1"/>
    </source>
</evidence>
<name>A0A845U9G6_9PROT</name>
<accession>A0A845U9G6</accession>
<dbReference type="EMBL" id="WNJL01000037">
    <property type="protein sequence ID" value="NDU43493.1"/>
    <property type="molecule type" value="Genomic_DNA"/>
</dbReference>
<dbReference type="RefSeq" id="WP_163098680.1">
    <property type="nucleotide sequence ID" value="NZ_CP127523.1"/>
</dbReference>
<dbReference type="AlphaFoldDB" id="A0A845U9G6"/>
<organism evidence="1">
    <name type="scientific">Acidithiobacillus ferrianus</name>
    <dbReference type="NCBI Taxonomy" id="2678518"/>
    <lineage>
        <taxon>Bacteria</taxon>
        <taxon>Pseudomonadati</taxon>
        <taxon>Pseudomonadota</taxon>
        <taxon>Acidithiobacillia</taxon>
        <taxon>Acidithiobacillales</taxon>
        <taxon>Acidithiobacillaceae</taxon>
        <taxon>Acidithiobacillus</taxon>
    </lineage>
</organism>
<reference evidence="1" key="1">
    <citation type="submission" date="2019-11" db="EMBL/GenBank/DDBJ databases">
        <title>Acidithiobacillus ferrianus sp. nov.: a facultatively anaerobic and extremely acidophilic chemolithoautotroph.</title>
        <authorList>
            <person name="Norris P.R."/>
            <person name="Falagan C."/>
            <person name="Moya-Beltran A."/>
            <person name="Castro M."/>
            <person name="Quatrini R."/>
            <person name="Johnson D.B."/>
        </authorList>
    </citation>
    <scope>NUCLEOTIDE SEQUENCE [LARGE SCALE GENOMIC DNA]</scope>
    <source>
        <strain evidence="1">MG</strain>
    </source>
</reference>
<gene>
    <name evidence="1" type="ORF">GL267_12900</name>
</gene>
<protein>
    <submittedName>
        <fullName evidence="1">Uncharacterized protein</fullName>
    </submittedName>
</protein>
<comment type="caution">
    <text evidence="1">The sequence shown here is derived from an EMBL/GenBank/DDBJ whole genome shotgun (WGS) entry which is preliminary data.</text>
</comment>